<dbReference type="Gene3D" id="1.20.1560.10">
    <property type="entry name" value="ABC transporter type 1, transmembrane domain"/>
    <property type="match status" value="1"/>
</dbReference>
<keyword evidence="10" id="KW-1185">Reference proteome</keyword>
<dbReference type="Gene3D" id="3.40.50.300">
    <property type="entry name" value="P-loop containing nucleotide triphosphate hydrolases"/>
    <property type="match status" value="2"/>
</dbReference>
<keyword evidence="3 6" id="KW-1133">Transmembrane helix</keyword>
<keyword evidence="4 6" id="KW-0472">Membrane</keyword>
<gene>
    <name evidence="9" type="ORF">DEBURN_LOCUS1035</name>
</gene>
<evidence type="ECO:0000256" key="6">
    <source>
        <dbReference type="SAM" id="Phobius"/>
    </source>
</evidence>
<evidence type="ECO:0000259" key="7">
    <source>
        <dbReference type="PROSITE" id="PS50893"/>
    </source>
</evidence>
<dbReference type="Pfam" id="PF00005">
    <property type="entry name" value="ABC_tran"/>
    <property type="match status" value="1"/>
</dbReference>
<sequence>MTNLWIADSSDSLSCLPFPSKFELLDSCFGIYFIPILLLIYIISLGLYQLRNLKLNEFNPFEQRRVTPLIKTLYTFGGIVLLSYLADCLIIIFRALESKTWSSSSLVFYAVTSWTAWLINFILIFIERKRTGGWSLINYLFSWFSLTGEFLVFRYWILLINHNNQGKFIANYDLAFFSISTIRFVALIILCIVPTIQILHLFLTHVNSESEYSRGLLQDSTSYGTFPTAPSENNVSSEQQIQTPQESAFSNFFSKMKRLIPFIWPKNKPWLQFLVYVCFGLLILGRIINVLVPYQLKIIVDYLGGEGGDQGRFPWMTIIFYVFLRFLQGGVGLIQASQNYLWIPIGQTGEVLRVMDRGTNSIISLLSQIFFQILPVIVDIFVAVVIFVILFEWQIGAIVFITMSSYIFVTIWITEWRTKFRRVMIELDNDARTKAVDSLLNFETVKYYNAEQFEVQRYDEAIRKFQVYDYKVSASLNVLNLSQNMVITCGLLAGCLLFAYQITQNIYSVGDFVLFIFYMNQLYSPLNFFGTYYRMIQQNFVDMEKMLDLFKEEQSVQDLPGAPQIRVTEGKVEFDNVNFSYDPRNQALKNVSFTIPKGKTVALVGPSGGGNVTQESLRRNIGVVPQDTVLFNDTVFYNIHYGNVNAPEEEVFKAAKAAQIHDRTLTFPDERGLRLSGGEKQRVAIARTILKNPPIILLDEATSALDTTTERQIQKALYQVTANRTTLVIAHRLNGQVVEQGTHEELIRLAQENKSPGVYYEMWQKQLRDHEEAGVEAEGSSNDSTGKNKNNESLLDKDIIHKHHKH</sequence>
<feature type="transmembrane region" description="Helical" evidence="6">
    <location>
        <begin position="312"/>
        <end position="334"/>
    </location>
</feature>
<protein>
    <submittedName>
        <fullName evidence="9">9370_t:CDS:1</fullName>
    </submittedName>
</protein>
<dbReference type="InterPro" id="IPR036640">
    <property type="entry name" value="ABC1_TM_sf"/>
</dbReference>
<dbReference type="PROSITE" id="PS50929">
    <property type="entry name" value="ABC_TM1F"/>
    <property type="match status" value="1"/>
</dbReference>
<evidence type="ECO:0000313" key="10">
    <source>
        <dbReference type="Proteomes" id="UP000789706"/>
    </source>
</evidence>
<evidence type="ECO:0000256" key="1">
    <source>
        <dbReference type="ARBA" id="ARBA00004141"/>
    </source>
</evidence>
<dbReference type="EMBL" id="CAJVPK010000039">
    <property type="protein sequence ID" value="CAG8436593.1"/>
    <property type="molecule type" value="Genomic_DNA"/>
</dbReference>
<feature type="transmembrane region" description="Helical" evidence="6">
    <location>
        <begin position="481"/>
        <end position="500"/>
    </location>
</feature>
<dbReference type="PANTHER" id="PTHR24221">
    <property type="entry name" value="ATP-BINDING CASSETTE SUB-FAMILY B"/>
    <property type="match status" value="1"/>
</dbReference>
<name>A0A9N8V3V3_9GLOM</name>
<comment type="caution">
    <text evidence="9">The sequence shown here is derived from an EMBL/GenBank/DDBJ whole genome shotgun (WGS) entry which is preliminary data.</text>
</comment>
<dbReference type="InterPro" id="IPR003439">
    <property type="entry name" value="ABC_transporter-like_ATP-bd"/>
</dbReference>
<accession>A0A9N8V3V3</accession>
<evidence type="ECO:0000256" key="4">
    <source>
        <dbReference type="ARBA" id="ARBA00023136"/>
    </source>
</evidence>
<feature type="transmembrane region" description="Helical" evidence="6">
    <location>
        <begin position="273"/>
        <end position="292"/>
    </location>
</feature>
<evidence type="ECO:0000259" key="8">
    <source>
        <dbReference type="PROSITE" id="PS50929"/>
    </source>
</evidence>
<comment type="subcellular location">
    <subcellularLocation>
        <location evidence="1">Membrane</location>
        <topology evidence="1">Multi-pass membrane protein</topology>
    </subcellularLocation>
</comment>
<feature type="transmembrane region" description="Helical" evidence="6">
    <location>
        <begin position="512"/>
        <end position="533"/>
    </location>
</feature>
<feature type="transmembrane region" description="Helical" evidence="6">
    <location>
        <begin position="29"/>
        <end position="48"/>
    </location>
</feature>
<evidence type="ECO:0000256" key="2">
    <source>
        <dbReference type="ARBA" id="ARBA00022692"/>
    </source>
</evidence>
<dbReference type="PROSITE" id="PS50893">
    <property type="entry name" value="ABC_TRANSPORTER_2"/>
    <property type="match status" value="1"/>
</dbReference>
<feature type="transmembrane region" description="Helical" evidence="6">
    <location>
        <begin position="177"/>
        <end position="203"/>
    </location>
</feature>
<dbReference type="SUPFAM" id="SSF90123">
    <property type="entry name" value="ABC transporter transmembrane region"/>
    <property type="match status" value="1"/>
</dbReference>
<reference evidence="9" key="1">
    <citation type="submission" date="2021-06" db="EMBL/GenBank/DDBJ databases">
        <authorList>
            <person name="Kallberg Y."/>
            <person name="Tangrot J."/>
            <person name="Rosling A."/>
        </authorList>
    </citation>
    <scope>NUCLEOTIDE SEQUENCE</scope>
    <source>
        <strain evidence="9">AZ414A</strain>
    </source>
</reference>
<dbReference type="AlphaFoldDB" id="A0A9N8V3V3"/>
<feature type="transmembrane region" description="Helical" evidence="6">
    <location>
        <begin position="69"/>
        <end position="94"/>
    </location>
</feature>
<dbReference type="InterPro" id="IPR011527">
    <property type="entry name" value="ABC1_TM_dom"/>
</dbReference>
<dbReference type="GO" id="GO:0016887">
    <property type="term" value="F:ATP hydrolysis activity"/>
    <property type="evidence" value="ECO:0007669"/>
    <property type="project" value="InterPro"/>
</dbReference>
<dbReference type="Pfam" id="PF00664">
    <property type="entry name" value="ABC_membrane"/>
    <property type="match status" value="1"/>
</dbReference>
<evidence type="ECO:0000256" key="3">
    <source>
        <dbReference type="ARBA" id="ARBA00022989"/>
    </source>
</evidence>
<keyword evidence="2 6" id="KW-0812">Transmembrane</keyword>
<evidence type="ECO:0000256" key="5">
    <source>
        <dbReference type="SAM" id="MobiDB-lite"/>
    </source>
</evidence>
<dbReference type="PROSITE" id="PS00211">
    <property type="entry name" value="ABC_TRANSPORTER_1"/>
    <property type="match status" value="1"/>
</dbReference>
<feature type="domain" description="ABC transmembrane type-1" evidence="8">
    <location>
        <begin position="347"/>
        <end position="538"/>
    </location>
</feature>
<dbReference type="GO" id="GO:0005774">
    <property type="term" value="C:vacuolar membrane"/>
    <property type="evidence" value="ECO:0007669"/>
    <property type="project" value="TreeGrafter"/>
</dbReference>
<dbReference type="GO" id="GO:0005524">
    <property type="term" value="F:ATP binding"/>
    <property type="evidence" value="ECO:0007669"/>
    <property type="project" value="InterPro"/>
</dbReference>
<dbReference type="InterPro" id="IPR039421">
    <property type="entry name" value="Type_1_exporter"/>
</dbReference>
<feature type="compositionally biased region" description="Polar residues" evidence="5">
    <location>
        <begin position="779"/>
        <end position="793"/>
    </location>
</feature>
<dbReference type="PANTHER" id="PTHR24221:SF654">
    <property type="entry name" value="ATP-BINDING CASSETTE SUB-FAMILY B MEMBER 6"/>
    <property type="match status" value="1"/>
</dbReference>
<dbReference type="InterPro" id="IPR017871">
    <property type="entry name" value="ABC_transporter-like_CS"/>
</dbReference>
<feature type="transmembrane region" description="Helical" evidence="6">
    <location>
        <begin position="362"/>
        <end position="389"/>
    </location>
</feature>
<dbReference type="SUPFAM" id="SSF52540">
    <property type="entry name" value="P-loop containing nucleoside triphosphate hydrolases"/>
    <property type="match status" value="1"/>
</dbReference>
<feature type="transmembrane region" description="Helical" evidence="6">
    <location>
        <begin position="106"/>
        <end position="126"/>
    </location>
</feature>
<feature type="transmembrane region" description="Helical" evidence="6">
    <location>
        <begin position="395"/>
        <end position="414"/>
    </location>
</feature>
<dbReference type="OrthoDB" id="6500128at2759"/>
<dbReference type="GO" id="GO:0140359">
    <property type="term" value="F:ABC-type transporter activity"/>
    <property type="evidence" value="ECO:0007669"/>
    <property type="project" value="InterPro"/>
</dbReference>
<dbReference type="CDD" id="cd18581">
    <property type="entry name" value="ABC_6TM_ABCB6"/>
    <property type="match status" value="1"/>
</dbReference>
<feature type="transmembrane region" description="Helical" evidence="6">
    <location>
        <begin position="138"/>
        <end position="157"/>
    </location>
</feature>
<proteinExistence type="predicted"/>
<dbReference type="Proteomes" id="UP000789706">
    <property type="component" value="Unassembled WGS sequence"/>
</dbReference>
<dbReference type="InterPro" id="IPR027417">
    <property type="entry name" value="P-loop_NTPase"/>
</dbReference>
<feature type="region of interest" description="Disordered" evidence="5">
    <location>
        <begin position="770"/>
        <end position="806"/>
    </location>
</feature>
<organism evidence="9 10">
    <name type="scientific">Diversispora eburnea</name>
    <dbReference type="NCBI Taxonomy" id="1213867"/>
    <lineage>
        <taxon>Eukaryota</taxon>
        <taxon>Fungi</taxon>
        <taxon>Fungi incertae sedis</taxon>
        <taxon>Mucoromycota</taxon>
        <taxon>Glomeromycotina</taxon>
        <taxon>Glomeromycetes</taxon>
        <taxon>Diversisporales</taxon>
        <taxon>Diversisporaceae</taxon>
        <taxon>Diversispora</taxon>
    </lineage>
</organism>
<evidence type="ECO:0000313" key="9">
    <source>
        <dbReference type="EMBL" id="CAG8436593.1"/>
    </source>
</evidence>
<feature type="domain" description="ABC transporter" evidence="7">
    <location>
        <begin position="572"/>
        <end position="775"/>
    </location>
</feature>